<comment type="cofactor">
    <cofactor evidence="4">
        <name>Zn(2+)</name>
        <dbReference type="ChEBI" id="CHEBI:29105"/>
    </cofactor>
</comment>
<dbReference type="PANTHER" id="PTHR43401">
    <property type="entry name" value="L-THREONINE 3-DEHYDROGENASE"/>
    <property type="match status" value="1"/>
</dbReference>
<evidence type="ECO:0000256" key="3">
    <source>
        <dbReference type="ARBA" id="ARBA00023002"/>
    </source>
</evidence>
<dbReference type="PANTHER" id="PTHR43401:SF4">
    <property type="entry name" value="D-ARABINOSE 1-DEHYDROGENASE (NADP(+))"/>
    <property type="match status" value="1"/>
</dbReference>
<dbReference type="Proteomes" id="UP000249169">
    <property type="component" value="Unassembled WGS sequence"/>
</dbReference>
<keyword evidence="2 4" id="KW-0862">Zinc</keyword>
<dbReference type="PROSITE" id="PS00059">
    <property type="entry name" value="ADH_ZINC"/>
    <property type="match status" value="1"/>
</dbReference>
<dbReference type="InterPro" id="IPR013149">
    <property type="entry name" value="ADH-like_C"/>
</dbReference>
<evidence type="ECO:0000313" key="6">
    <source>
        <dbReference type="EMBL" id="RAL25144.1"/>
    </source>
</evidence>
<gene>
    <name evidence="6" type="ORF">DL240_02730</name>
</gene>
<evidence type="ECO:0000313" key="7">
    <source>
        <dbReference type="Proteomes" id="UP000249169"/>
    </source>
</evidence>
<protein>
    <submittedName>
        <fullName evidence="6">Zinc-binding dehydrogenase</fullName>
    </submittedName>
</protein>
<dbReference type="InterPro" id="IPR020843">
    <property type="entry name" value="ER"/>
</dbReference>
<dbReference type="AlphaFoldDB" id="A0A328CBB6"/>
<dbReference type="RefSeq" id="WP_111728316.1">
    <property type="nucleotide sequence ID" value="NZ_QHKO01000001.1"/>
</dbReference>
<dbReference type="OrthoDB" id="9774952at2"/>
<dbReference type="GO" id="GO:0008270">
    <property type="term" value="F:zinc ion binding"/>
    <property type="evidence" value="ECO:0007669"/>
    <property type="project" value="InterPro"/>
</dbReference>
<dbReference type="SUPFAM" id="SSF50129">
    <property type="entry name" value="GroES-like"/>
    <property type="match status" value="1"/>
</dbReference>
<reference evidence="6 7" key="1">
    <citation type="submission" date="2018-05" db="EMBL/GenBank/DDBJ databases">
        <title>Lujinxingia marina gen. nov. sp. nov., a new facultative anaerobic member of the class Deltaproteobacteria, and proposal of Lujinxingaceae fam. nov.</title>
        <authorList>
            <person name="Li C.-M."/>
        </authorList>
    </citation>
    <scope>NUCLEOTIDE SEQUENCE [LARGE SCALE GENOMIC DNA]</scope>
    <source>
        <strain evidence="6 7">B210</strain>
    </source>
</reference>
<dbReference type="InterPro" id="IPR002328">
    <property type="entry name" value="ADH_Zn_CS"/>
</dbReference>
<dbReference type="SMART" id="SM00829">
    <property type="entry name" value="PKS_ER"/>
    <property type="match status" value="1"/>
</dbReference>
<dbReference type="EMBL" id="QHKO01000001">
    <property type="protein sequence ID" value="RAL25144.1"/>
    <property type="molecule type" value="Genomic_DNA"/>
</dbReference>
<dbReference type="GO" id="GO:0016491">
    <property type="term" value="F:oxidoreductase activity"/>
    <property type="evidence" value="ECO:0007669"/>
    <property type="project" value="UniProtKB-KW"/>
</dbReference>
<proteinExistence type="inferred from homology"/>
<dbReference type="InterPro" id="IPR050129">
    <property type="entry name" value="Zn_alcohol_dh"/>
</dbReference>
<feature type="domain" description="Enoyl reductase (ER)" evidence="5">
    <location>
        <begin position="8"/>
        <end position="337"/>
    </location>
</feature>
<dbReference type="Pfam" id="PF08240">
    <property type="entry name" value="ADH_N"/>
    <property type="match status" value="1"/>
</dbReference>
<keyword evidence="7" id="KW-1185">Reference proteome</keyword>
<evidence type="ECO:0000259" key="5">
    <source>
        <dbReference type="SMART" id="SM00829"/>
    </source>
</evidence>
<accession>A0A328CBB6</accession>
<dbReference type="InterPro" id="IPR013154">
    <property type="entry name" value="ADH-like_N"/>
</dbReference>
<evidence type="ECO:0000256" key="4">
    <source>
        <dbReference type="RuleBase" id="RU361277"/>
    </source>
</evidence>
<dbReference type="InterPro" id="IPR036291">
    <property type="entry name" value="NAD(P)-bd_dom_sf"/>
</dbReference>
<dbReference type="SUPFAM" id="SSF51735">
    <property type="entry name" value="NAD(P)-binding Rossmann-fold domains"/>
    <property type="match status" value="1"/>
</dbReference>
<dbReference type="InterPro" id="IPR011032">
    <property type="entry name" value="GroES-like_sf"/>
</dbReference>
<sequence length="339" mass="36335">MRAVRYVGPNRPFVMEDVPEREPAAGEVRVRIRAAGMCHTELHFASGLLDLGVCPVTMGHEVAGEIDAVGEGVNPERIGERVLLYYYVGCGECEWCERGQENLCANLKAEYGFFHDGGYAESIVIPERNAVRLPDHVSFEEGAPIACGVTTAIHASNLAKLQAGDCAVVYGVGAVGYGLVQIARLRGARVIAIGRTPRKLAYARELGADVTINAAEVEDVAAAVREATDGRGADVVFELVATKGTMSASTAMLAKRGRLIYIGYSSDTYEVHPIQLVINEVFVAGSVGNTLDELKEAVSLVAEGKVKTRVDQVLPLDRWQEGLDALAEGKVLGRVVLKP</sequence>
<name>A0A328CBB6_9DELT</name>
<dbReference type="Gene3D" id="3.90.180.10">
    <property type="entry name" value="Medium-chain alcohol dehydrogenases, catalytic domain"/>
    <property type="match status" value="1"/>
</dbReference>
<organism evidence="6 7">
    <name type="scientific">Lujinxingia litoralis</name>
    <dbReference type="NCBI Taxonomy" id="2211119"/>
    <lineage>
        <taxon>Bacteria</taxon>
        <taxon>Deltaproteobacteria</taxon>
        <taxon>Bradymonadales</taxon>
        <taxon>Lujinxingiaceae</taxon>
        <taxon>Lujinxingia</taxon>
    </lineage>
</organism>
<evidence type="ECO:0000256" key="2">
    <source>
        <dbReference type="ARBA" id="ARBA00022833"/>
    </source>
</evidence>
<comment type="similarity">
    <text evidence="4">Belongs to the zinc-containing alcohol dehydrogenase family.</text>
</comment>
<dbReference type="Pfam" id="PF00107">
    <property type="entry name" value="ADH_zinc_N"/>
    <property type="match status" value="1"/>
</dbReference>
<evidence type="ECO:0000256" key="1">
    <source>
        <dbReference type="ARBA" id="ARBA00022723"/>
    </source>
</evidence>
<keyword evidence="1 4" id="KW-0479">Metal-binding</keyword>
<comment type="caution">
    <text evidence="6">The sequence shown here is derived from an EMBL/GenBank/DDBJ whole genome shotgun (WGS) entry which is preliminary data.</text>
</comment>
<keyword evidence="3" id="KW-0560">Oxidoreductase</keyword>